<dbReference type="EMBL" id="JBHSQI010000001">
    <property type="protein sequence ID" value="MFC6152438.1"/>
    <property type="molecule type" value="Genomic_DNA"/>
</dbReference>
<evidence type="ECO:0000313" key="2">
    <source>
        <dbReference type="Proteomes" id="UP001596098"/>
    </source>
</evidence>
<dbReference type="RefSeq" id="WP_128220715.1">
    <property type="nucleotide sequence ID" value="NZ_CP034929.1"/>
</dbReference>
<name>A0ABW1QT20_9ACTN</name>
<reference evidence="2" key="1">
    <citation type="journal article" date="2019" name="Int. J. Syst. Evol. Microbiol.">
        <title>The Global Catalogue of Microorganisms (GCM) 10K type strain sequencing project: providing services to taxonomists for standard genome sequencing and annotation.</title>
        <authorList>
            <consortium name="The Broad Institute Genomics Platform"/>
            <consortium name="The Broad Institute Genome Sequencing Center for Infectious Disease"/>
            <person name="Wu L."/>
            <person name="Ma J."/>
        </authorList>
    </citation>
    <scope>NUCLEOTIDE SEQUENCE [LARGE SCALE GENOMIC DNA]</scope>
    <source>
        <strain evidence="2">DFY28</strain>
    </source>
</reference>
<accession>A0ABW1QT20</accession>
<evidence type="ECO:0008006" key="3">
    <source>
        <dbReference type="Google" id="ProtNLM"/>
    </source>
</evidence>
<proteinExistence type="predicted"/>
<evidence type="ECO:0000313" key="1">
    <source>
        <dbReference type="EMBL" id="MFC6152438.1"/>
    </source>
</evidence>
<keyword evidence="2" id="KW-1185">Reference proteome</keyword>
<comment type="caution">
    <text evidence="1">The sequence shown here is derived from an EMBL/GenBank/DDBJ whole genome shotgun (WGS) entry which is preliminary data.</text>
</comment>
<sequence>MSTTWDPALVDLVHLWRVDPVGHTQPLLETAATLVTAGTTSPALERLAAEGPDASRGGVHRMVTELQHEMGLGDITGEDAQQLALAAMTRRHITGHVTHRELTYWVTRVIGLRGGESGRIFLQLEQQYCDRLGEADVTDIDTRVHDEATALAEGRRSPSAPPLKKGLLGLLRRR</sequence>
<protein>
    <recommendedName>
        <fullName evidence="3">DUF222 domain-containing protein</fullName>
    </recommendedName>
</protein>
<dbReference type="Proteomes" id="UP001596098">
    <property type="component" value="Unassembled WGS sequence"/>
</dbReference>
<gene>
    <name evidence="1" type="ORF">ACFPWU_02010</name>
</gene>
<organism evidence="1 2">
    <name type="scientific">Nocardioides yefusunii</name>
    <dbReference type="NCBI Taxonomy" id="2500546"/>
    <lineage>
        <taxon>Bacteria</taxon>
        <taxon>Bacillati</taxon>
        <taxon>Actinomycetota</taxon>
        <taxon>Actinomycetes</taxon>
        <taxon>Propionibacteriales</taxon>
        <taxon>Nocardioidaceae</taxon>
        <taxon>Nocardioides</taxon>
    </lineage>
</organism>